<reference evidence="1" key="1">
    <citation type="submission" date="2022-12" db="EMBL/GenBank/DDBJ databases">
        <title>Clostridium sp. nov., isolated from industrial wastewater.</title>
        <authorList>
            <person name="Jiayan W."/>
        </authorList>
    </citation>
    <scope>NUCLEOTIDE SEQUENCE</scope>
    <source>
        <strain evidence="1">ZC22-4</strain>
    </source>
</reference>
<proteinExistence type="predicted"/>
<comment type="caution">
    <text evidence="1">The sequence shown here is derived from an EMBL/GenBank/DDBJ whole genome shotgun (WGS) entry which is preliminary data.</text>
</comment>
<dbReference type="Proteomes" id="UP001144612">
    <property type="component" value="Unassembled WGS sequence"/>
</dbReference>
<sequence length="92" mass="11249">MDNLEKLNDYIIEELEMELMDDRIVSVKDEIEYWEKHKDEWNTDYTYVTEELKKYKDYNSLYSINHKYGGCWGQGYIIVDKELEYVGFVRTI</sequence>
<organism evidence="1 2">
    <name type="scientific">Clostridium brassicae</name>
    <dbReference type="NCBI Taxonomy" id="2999072"/>
    <lineage>
        <taxon>Bacteria</taxon>
        <taxon>Bacillati</taxon>
        <taxon>Bacillota</taxon>
        <taxon>Clostridia</taxon>
        <taxon>Eubacteriales</taxon>
        <taxon>Clostridiaceae</taxon>
        <taxon>Clostridium</taxon>
    </lineage>
</organism>
<dbReference type="EMBL" id="JAPQFJ010000005">
    <property type="protein sequence ID" value="MCY6958293.1"/>
    <property type="molecule type" value="Genomic_DNA"/>
</dbReference>
<dbReference type="RefSeq" id="WP_268060707.1">
    <property type="nucleotide sequence ID" value="NZ_JAPQFJ010000005.1"/>
</dbReference>
<protein>
    <submittedName>
        <fullName evidence="1">Uncharacterized protein</fullName>
    </submittedName>
</protein>
<name>A0ABT4D9H6_9CLOT</name>
<keyword evidence="2" id="KW-1185">Reference proteome</keyword>
<evidence type="ECO:0000313" key="2">
    <source>
        <dbReference type="Proteomes" id="UP001144612"/>
    </source>
</evidence>
<gene>
    <name evidence="1" type="ORF">OW729_06715</name>
</gene>
<evidence type="ECO:0000313" key="1">
    <source>
        <dbReference type="EMBL" id="MCY6958293.1"/>
    </source>
</evidence>
<accession>A0ABT4D9H6</accession>